<evidence type="ECO:0000256" key="1">
    <source>
        <dbReference type="ARBA" id="ARBA00022553"/>
    </source>
</evidence>
<dbReference type="InterPro" id="IPR050956">
    <property type="entry name" value="2C_system_His_kinase"/>
</dbReference>
<dbReference type="Proteomes" id="UP000688137">
    <property type="component" value="Unassembled WGS sequence"/>
</dbReference>
<keyword evidence="3" id="KW-0472">Membrane</keyword>
<evidence type="ECO:0000256" key="3">
    <source>
        <dbReference type="SAM" id="Phobius"/>
    </source>
</evidence>
<dbReference type="Pfam" id="PF00072">
    <property type="entry name" value="Response_reg"/>
    <property type="match status" value="1"/>
</dbReference>
<dbReference type="AlphaFoldDB" id="A0A8S1M7W9"/>
<keyword evidence="3" id="KW-0812">Transmembrane</keyword>
<evidence type="ECO:0008006" key="8">
    <source>
        <dbReference type="Google" id="ProtNLM"/>
    </source>
</evidence>
<reference evidence="6" key="1">
    <citation type="submission" date="2021-01" db="EMBL/GenBank/DDBJ databases">
        <authorList>
            <consortium name="Genoscope - CEA"/>
            <person name="William W."/>
        </authorList>
    </citation>
    <scope>NUCLEOTIDE SEQUENCE</scope>
</reference>
<evidence type="ECO:0000259" key="5">
    <source>
        <dbReference type="PROSITE" id="PS50110"/>
    </source>
</evidence>
<dbReference type="InterPro" id="IPR001789">
    <property type="entry name" value="Sig_transdc_resp-reg_receiver"/>
</dbReference>
<dbReference type="OMA" id="TYRNTTE"/>
<dbReference type="PROSITE" id="PS50110">
    <property type="entry name" value="RESPONSE_REGULATORY"/>
    <property type="match status" value="1"/>
</dbReference>
<dbReference type="CDD" id="cd17546">
    <property type="entry name" value="REC_hyHK_CKI1_RcsC-like"/>
    <property type="match status" value="1"/>
</dbReference>
<dbReference type="PROSITE" id="PS50109">
    <property type="entry name" value="HIS_KIN"/>
    <property type="match status" value="1"/>
</dbReference>
<proteinExistence type="predicted"/>
<evidence type="ECO:0000313" key="6">
    <source>
        <dbReference type="EMBL" id="CAD8073983.1"/>
    </source>
</evidence>
<evidence type="ECO:0000259" key="4">
    <source>
        <dbReference type="PROSITE" id="PS50109"/>
    </source>
</evidence>
<dbReference type="InterPro" id="IPR005467">
    <property type="entry name" value="His_kinase_dom"/>
</dbReference>
<dbReference type="EMBL" id="CAJJDM010000052">
    <property type="protein sequence ID" value="CAD8073983.1"/>
    <property type="molecule type" value="Genomic_DNA"/>
</dbReference>
<feature type="modified residue" description="4-aspartylphosphate" evidence="2">
    <location>
        <position position="685"/>
    </location>
</feature>
<feature type="domain" description="Histidine kinase" evidence="4">
    <location>
        <begin position="304"/>
        <end position="539"/>
    </location>
</feature>
<feature type="domain" description="Response regulatory" evidence="5">
    <location>
        <begin position="633"/>
        <end position="755"/>
    </location>
</feature>
<dbReference type="SMART" id="SM00448">
    <property type="entry name" value="REC"/>
    <property type="match status" value="1"/>
</dbReference>
<dbReference type="GO" id="GO:0000160">
    <property type="term" value="P:phosphorelay signal transduction system"/>
    <property type="evidence" value="ECO:0007669"/>
    <property type="project" value="InterPro"/>
</dbReference>
<keyword evidence="3" id="KW-1133">Transmembrane helix</keyword>
<gene>
    <name evidence="6" type="ORF">PPRIM_AZ9-3.1.T0520020</name>
</gene>
<accession>A0A8S1M7W9</accession>
<organism evidence="6 7">
    <name type="scientific">Paramecium primaurelia</name>
    <dbReference type="NCBI Taxonomy" id="5886"/>
    <lineage>
        <taxon>Eukaryota</taxon>
        <taxon>Sar</taxon>
        <taxon>Alveolata</taxon>
        <taxon>Ciliophora</taxon>
        <taxon>Intramacronucleata</taxon>
        <taxon>Oligohymenophorea</taxon>
        <taxon>Peniculida</taxon>
        <taxon>Parameciidae</taxon>
        <taxon>Paramecium</taxon>
    </lineage>
</organism>
<keyword evidence="1 2" id="KW-0597">Phosphoprotein</keyword>
<protein>
    <recommendedName>
        <fullName evidence="8">Response regulatory domain-containing protein</fullName>
    </recommendedName>
</protein>
<sequence length="771" mass="90224">MYFQFISIFVLQISQIGHDIFIGCLNENVILIVVSGILLFFTLLIYLNIIKYNKNFYISQAIQFCFIVYRAYFFGSAQLWSSFQLLNANFKKNYKMQLICYFLSLLIFVLVYSLQYDGFQKLSMGSEIFQSFCYMLYFFYQNKNNDENLKVMEEMLLNEIKKNSFLKIYDKNKQLIITYPKTDETQKFEYFENNQQIVCLFKVYMDQELSSSPSNQKSFNRTKTFHNTEDFITYLETDNIDSLGFNWYSATIIDLQTKIKTKYRVTQSKYDNDQIVLFFMRIDPTLQKKSYSKFLQLKKDISNIFTHKLKTPLNAVLGHLTQAYYDQDVDVQIQNNYIKPAYINSKLQLFQVQDLLEYLNSDQESSNLQICKINLKTLLFSLQELIQQQCSMKSIHLLFTINEMRYIKLDNIFIYSDVLKLERTLFNLLNLTYRNTTENGVISLNIGIDKEVEEASFSISDTGLELSQEEIDEINQWISCHNLFKLSKKKPHYQQEMLITLSLTNKLIKSMNQFTNYSLELCQTKNTGIVYKFKINIHKDRSAENSQEQYRIGYILKQRSLKQLHTHHQISQKSIFSGQEQSGPFLEDSIDEPFANTPLVVKMSMPSKVGWLQKKKQDQTQLISQTQINQANSILIVDDEPFNHDTLILMLKSMGFNSFFKAFDGQQAINIAFAKQNEIQVVFMDLDMPIMGGLEATKFLVQEMIKLNLSYFPIIGCTAHGDAESIEQCKQAGMLHVVVKPVFIKTLRETFHLISDDPIKKSYNRVGSLQF</sequence>
<feature type="transmembrane region" description="Helical" evidence="3">
    <location>
        <begin position="94"/>
        <end position="115"/>
    </location>
</feature>
<dbReference type="PANTHER" id="PTHR43719">
    <property type="entry name" value="TWO-COMPONENT HISTIDINE KINASE"/>
    <property type="match status" value="1"/>
</dbReference>
<evidence type="ECO:0000313" key="7">
    <source>
        <dbReference type="Proteomes" id="UP000688137"/>
    </source>
</evidence>
<name>A0A8S1M7W9_PARPR</name>
<keyword evidence="7" id="KW-1185">Reference proteome</keyword>
<feature type="transmembrane region" description="Helical" evidence="3">
    <location>
        <begin position="29"/>
        <end position="49"/>
    </location>
</feature>
<evidence type="ECO:0000256" key="2">
    <source>
        <dbReference type="PROSITE-ProRule" id="PRU00169"/>
    </source>
</evidence>
<dbReference type="PANTHER" id="PTHR43719:SF28">
    <property type="entry name" value="PEROXIDE STRESS-ACTIVATED HISTIDINE KINASE MAK1-RELATED"/>
    <property type="match status" value="1"/>
</dbReference>
<comment type="caution">
    <text evidence="6">The sequence shown here is derived from an EMBL/GenBank/DDBJ whole genome shotgun (WGS) entry which is preliminary data.</text>
</comment>